<evidence type="ECO:0000256" key="6">
    <source>
        <dbReference type="ARBA" id="ARBA00023601"/>
    </source>
</evidence>
<dbReference type="SFLD" id="SFLDG01072">
    <property type="entry name" value="dehydrogenase_like"/>
    <property type="match status" value="1"/>
</dbReference>
<dbReference type="AlphaFoldDB" id="A0A9D1STW7"/>
<gene>
    <name evidence="8" type="ORF">IAD24_05900</name>
</gene>
<comment type="cofactor">
    <cofactor evidence="1">
        <name>[4Fe-4S] cluster</name>
        <dbReference type="ChEBI" id="CHEBI:49883"/>
    </cofactor>
</comment>
<dbReference type="InterPro" id="IPR007197">
    <property type="entry name" value="rSAM"/>
</dbReference>
<evidence type="ECO:0000256" key="1">
    <source>
        <dbReference type="ARBA" id="ARBA00001966"/>
    </source>
</evidence>
<dbReference type="PROSITE" id="PS51918">
    <property type="entry name" value="RADICAL_SAM"/>
    <property type="match status" value="1"/>
</dbReference>
<dbReference type="CDD" id="cd01335">
    <property type="entry name" value="Radical_SAM"/>
    <property type="match status" value="1"/>
</dbReference>
<keyword evidence="2" id="KW-0949">S-adenosyl-L-methionine</keyword>
<dbReference type="GO" id="GO:0016491">
    <property type="term" value="F:oxidoreductase activity"/>
    <property type="evidence" value="ECO:0007669"/>
    <property type="project" value="InterPro"/>
</dbReference>
<reference evidence="8" key="1">
    <citation type="submission" date="2020-10" db="EMBL/GenBank/DDBJ databases">
        <authorList>
            <person name="Gilroy R."/>
        </authorList>
    </citation>
    <scope>NUCLEOTIDE SEQUENCE</scope>
    <source>
        <strain evidence="8">ChiGjej2B2-16831</strain>
    </source>
</reference>
<dbReference type="Pfam" id="PF04055">
    <property type="entry name" value="Radical_SAM"/>
    <property type="match status" value="1"/>
</dbReference>
<dbReference type="InterPro" id="IPR013785">
    <property type="entry name" value="Aldolase_TIM"/>
</dbReference>
<protein>
    <submittedName>
        <fullName evidence="8">SPASM domain-containing protein</fullName>
    </submittedName>
</protein>
<dbReference type="GO" id="GO:0051536">
    <property type="term" value="F:iron-sulfur cluster binding"/>
    <property type="evidence" value="ECO:0007669"/>
    <property type="project" value="UniProtKB-KW"/>
</dbReference>
<evidence type="ECO:0000259" key="7">
    <source>
        <dbReference type="PROSITE" id="PS51918"/>
    </source>
</evidence>
<sequence>MKHLSVMIKPASSLCNLRCKYCFYADVAALREVPSYGVMQPETLDAVLRSLRDGLAGGDRLLLSFQGGEPTLAGLGFFRRVTELAAQWPADIRVEYALQTNGILLDPQWCAFLKEHRFLVGISYDILHDLHDAARVDAGGRGTADRVEQAIRLLRQYGVEHNVLCTLTGAIARHPQRVWKRIAQLDLRYIQFTPCLGELERPQESPYMLTPERFATFYDAIFRLWLADYQKGVYRSIRFLDDLISYLAFGLAASCGIGGKCQMQVIVEADGSVYPCDFYCMDAYRLGDLTRQSLKELLASPGMRAFQAAAPPLPGLCAGCPYLSFCGGGCRRMRQATCCADGGRACGYAAFLQKNLPQLNRLAASVRQRRRMERRLTR</sequence>
<organism evidence="8 9">
    <name type="scientific">Candidatus Aphodomorpha intestinavium</name>
    <dbReference type="NCBI Taxonomy" id="2840672"/>
    <lineage>
        <taxon>Bacteria</taxon>
        <taxon>Bacillati</taxon>
        <taxon>Bacillota</taxon>
        <taxon>Clostridia</taxon>
        <taxon>Eubacteriales</taxon>
        <taxon>Candidatus Aphodomorpha</taxon>
    </lineage>
</organism>
<comment type="similarity">
    <text evidence="6">Belongs to the radical SAM superfamily. Anaerobic sulfatase-maturating enzyme family.</text>
</comment>
<dbReference type="PANTHER" id="PTHR43273:SF3">
    <property type="entry name" value="ANAEROBIC SULFATASE-MATURATING ENZYME HOMOLOG ASLB-RELATED"/>
    <property type="match status" value="1"/>
</dbReference>
<dbReference type="Proteomes" id="UP000824128">
    <property type="component" value="Unassembled WGS sequence"/>
</dbReference>
<dbReference type="NCBIfam" id="TIGR04085">
    <property type="entry name" value="rSAM_more_4Fe4S"/>
    <property type="match status" value="1"/>
</dbReference>
<dbReference type="SFLD" id="SFLDG01067">
    <property type="entry name" value="SPASM/twitch_domain_containing"/>
    <property type="match status" value="1"/>
</dbReference>
<dbReference type="SFLD" id="SFLDG01386">
    <property type="entry name" value="main_SPASM_domain-containing"/>
    <property type="match status" value="1"/>
</dbReference>
<accession>A0A9D1STW7</accession>
<keyword evidence="5" id="KW-0411">Iron-sulfur</keyword>
<dbReference type="InterPro" id="IPR058240">
    <property type="entry name" value="rSAM_sf"/>
</dbReference>
<keyword evidence="3" id="KW-0479">Metal-binding</keyword>
<evidence type="ECO:0000256" key="4">
    <source>
        <dbReference type="ARBA" id="ARBA00023004"/>
    </source>
</evidence>
<comment type="caution">
    <text evidence="8">The sequence shown here is derived from an EMBL/GenBank/DDBJ whole genome shotgun (WGS) entry which is preliminary data.</text>
</comment>
<proteinExistence type="inferred from homology"/>
<feature type="domain" description="Radical SAM core" evidence="7">
    <location>
        <begin position="1"/>
        <end position="227"/>
    </location>
</feature>
<dbReference type="InterPro" id="IPR023885">
    <property type="entry name" value="4Fe4S-binding_SPASM_dom"/>
</dbReference>
<name>A0A9D1STW7_9FIRM</name>
<evidence type="ECO:0000256" key="5">
    <source>
        <dbReference type="ARBA" id="ARBA00023014"/>
    </source>
</evidence>
<evidence type="ECO:0000256" key="2">
    <source>
        <dbReference type="ARBA" id="ARBA00022691"/>
    </source>
</evidence>
<evidence type="ECO:0000313" key="9">
    <source>
        <dbReference type="Proteomes" id="UP000824128"/>
    </source>
</evidence>
<dbReference type="InterPro" id="IPR023867">
    <property type="entry name" value="Sulphatase_maturase_rSAM"/>
</dbReference>
<reference evidence="8" key="2">
    <citation type="journal article" date="2021" name="PeerJ">
        <title>Extensive microbial diversity within the chicken gut microbiome revealed by metagenomics and culture.</title>
        <authorList>
            <person name="Gilroy R."/>
            <person name="Ravi A."/>
            <person name="Getino M."/>
            <person name="Pursley I."/>
            <person name="Horton D.L."/>
            <person name="Alikhan N.F."/>
            <person name="Baker D."/>
            <person name="Gharbi K."/>
            <person name="Hall N."/>
            <person name="Watson M."/>
            <person name="Adriaenssens E.M."/>
            <person name="Foster-Nyarko E."/>
            <person name="Jarju S."/>
            <person name="Secka A."/>
            <person name="Antonio M."/>
            <person name="Oren A."/>
            <person name="Chaudhuri R.R."/>
            <person name="La Ragione R."/>
            <person name="Hildebrand F."/>
            <person name="Pallen M.J."/>
        </authorList>
    </citation>
    <scope>NUCLEOTIDE SEQUENCE</scope>
    <source>
        <strain evidence="8">ChiGjej2B2-16831</strain>
    </source>
</reference>
<keyword evidence="4" id="KW-0408">Iron</keyword>
<evidence type="ECO:0000256" key="3">
    <source>
        <dbReference type="ARBA" id="ARBA00022723"/>
    </source>
</evidence>
<dbReference type="EMBL" id="DVNZ01000189">
    <property type="protein sequence ID" value="HIU94677.1"/>
    <property type="molecule type" value="Genomic_DNA"/>
</dbReference>
<evidence type="ECO:0000313" key="8">
    <source>
        <dbReference type="EMBL" id="HIU94677.1"/>
    </source>
</evidence>
<dbReference type="PANTHER" id="PTHR43273">
    <property type="entry name" value="ANAEROBIC SULFATASE-MATURATING ENZYME HOMOLOG ASLB-RELATED"/>
    <property type="match status" value="1"/>
</dbReference>
<dbReference type="Pfam" id="PF13186">
    <property type="entry name" value="SPASM"/>
    <property type="match status" value="1"/>
</dbReference>
<dbReference type="GO" id="GO:0046872">
    <property type="term" value="F:metal ion binding"/>
    <property type="evidence" value="ECO:0007669"/>
    <property type="project" value="UniProtKB-KW"/>
</dbReference>
<dbReference type="SFLD" id="SFLDS00029">
    <property type="entry name" value="Radical_SAM"/>
    <property type="match status" value="1"/>
</dbReference>
<dbReference type="Gene3D" id="3.20.20.70">
    <property type="entry name" value="Aldolase class I"/>
    <property type="match status" value="1"/>
</dbReference>
<dbReference type="SUPFAM" id="SSF102114">
    <property type="entry name" value="Radical SAM enzymes"/>
    <property type="match status" value="1"/>
</dbReference>